<gene>
    <name evidence="1" type="ORF">B1812_14315</name>
</gene>
<proteinExistence type="predicted"/>
<protein>
    <submittedName>
        <fullName evidence="1">Uncharacterized protein</fullName>
    </submittedName>
</protein>
<sequence>MKMKKSLRRRSAVRELLLNFELRPFCEEPQSSASSGWLALSRPGVAYWPIYATPRLLPGERR</sequence>
<name>A0A1W6MWU8_9HYPH</name>
<dbReference type="RefSeq" id="WP_085772181.1">
    <property type="nucleotide sequence ID" value="NZ_AP027149.1"/>
</dbReference>
<evidence type="ECO:0000313" key="1">
    <source>
        <dbReference type="EMBL" id="ARN82057.1"/>
    </source>
</evidence>
<dbReference type="Proteomes" id="UP000193978">
    <property type="component" value="Chromosome"/>
</dbReference>
<organism evidence="1 2">
    <name type="scientific">Methylocystis bryophila</name>
    <dbReference type="NCBI Taxonomy" id="655015"/>
    <lineage>
        <taxon>Bacteria</taxon>
        <taxon>Pseudomonadati</taxon>
        <taxon>Pseudomonadota</taxon>
        <taxon>Alphaproteobacteria</taxon>
        <taxon>Hyphomicrobiales</taxon>
        <taxon>Methylocystaceae</taxon>
        <taxon>Methylocystis</taxon>
    </lineage>
</organism>
<reference evidence="1 2" key="1">
    <citation type="submission" date="2017-02" db="EMBL/GenBank/DDBJ databases">
        <authorList>
            <person name="Peterson S.W."/>
        </authorList>
    </citation>
    <scope>NUCLEOTIDE SEQUENCE [LARGE SCALE GENOMIC DNA]</scope>
    <source>
        <strain evidence="1 2">S285</strain>
    </source>
</reference>
<keyword evidence="2" id="KW-1185">Reference proteome</keyword>
<dbReference type="KEGG" id="mbry:B1812_14315"/>
<dbReference type="EMBL" id="CP019948">
    <property type="protein sequence ID" value="ARN82057.1"/>
    <property type="molecule type" value="Genomic_DNA"/>
</dbReference>
<evidence type="ECO:0000313" key="2">
    <source>
        <dbReference type="Proteomes" id="UP000193978"/>
    </source>
</evidence>
<dbReference type="AlphaFoldDB" id="A0A1W6MWU8"/>
<accession>A0A1W6MWU8</accession>